<comment type="catalytic activity">
    <reaction evidence="5 7">
        <text>L-arginyl-[protein] + NAD(+) = N(omega)-(ADP-D-ribosyl)-L-arginyl-[protein] + nicotinamide + H(+)</text>
        <dbReference type="Rhea" id="RHEA:19149"/>
        <dbReference type="Rhea" id="RHEA-COMP:10532"/>
        <dbReference type="Rhea" id="RHEA-COMP:15087"/>
        <dbReference type="ChEBI" id="CHEBI:15378"/>
        <dbReference type="ChEBI" id="CHEBI:17154"/>
        <dbReference type="ChEBI" id="CHEBI:29965"/>
        <dbReference type="ChEBI" id="CHEBI:57540"/>
        <dbReference type="ChEBI" id="CHEBI:142554"/>
        <dbReference type="EC" id="2.4.2.31"/>
    </reaction>
</comment>
<dbReference type="InterPro" id="IPR000768">
    <property type="entry name" value="ART"/>
</dbReference>
<dbReference type="SUPFAM" id="SSF48371">
    <property type="entry name" value="ARM repeat"/>
    <property type="match status" value="2"/>
</dbReference>
<dbReference type="PROSITE" id="PS50236">
    <property type="entry name" value="CHCR"/>
    <property type="match status" value="1"/>
</dbReference>
<dbReference type="SUPFAM" id="SSF56399">
    <property type="entry name" value="ADP-ribosylation"/>
    <property type="match status" value="1"/>
</dbReference>
<evidence type="ECO:0000313" key="9">
    <source>
        <dbReference type="Proteomes" id="UP000676336"/>
    </source>
</evidence>
<protein>
    <recommendedName>
        <fullName evidence="7">NAD(P)(+)--arginine ADP-ribosyltransferase</fullName>
        <ecNumber evidence="7">2.4.2.31</ecNumber>
    </recommendedName>
    <alternativeName>
        <fullName evidence="7">Mono(ADP-ribosyl)transferase</fullName>
    </alternativeName>
</protein>
<sequence>MIVCDRFNFVQDLVFCLYRNNLMENIENYVQRVNSGRLPVVVGVRGNFNVDELVEEVEKRNRMKLLLPWLETHAHDGTNDPAVHNALAKIYIDSNWNREKAYYDSHVVGKYCQKIDARYLVRRKDPVLLESVLREDNQYRRPLIDQVIQTALAETKDPEEVSVTVKAFITAGLPNNLIELLEKIVIAIAVLIYHIKNLDRAYEFAQCCDEPTVWSLLANAQTLQGLIKDGQTSSTIPKNVDEKNHSHRFSDIVGEPRRMLLPIQEFEEMPLVSLEQTINPLVLLIPDVEQMVWIAKQNCINPKDDLTIDESAYIMLYTMEWQSYEKSFYVILSSALRAGVREQLKLWFLYLRLITNALQKPPSTHHVFYRGVKSDFSTECSRGGTVIWWGFSSCTVSIETLQNECFFGKEGIRTFFSIECELGKNIRSHSFCGEADEVLLLARQFEVIISKLFN</sequence>
<keyword evidence="7" id="KW-0520">NAD</keyword>
<dbReference type="InterPro" id="IPR000547">
    <property type="entry name" value="Clathrin_H-chain/VPS_repeat"/>
</dbReference>
<comment type="caution">
    <text evidence="8">The sequence shown here is derived from an EMBL/GenBank/DDBJ whole genome shotgun (WGS) entry which is preliminary data.</text>
</comment>
<dbReference type="GO" id="GO:0106274">
    <property type="term" value="F:NAD+-protein-arginine ADP-ribosyltransferase activity"/>
    <property type="evidence" value="ECO:0007669"/>
    <property type="project" value="UniProtKB-EC"/>
</dbReference>
<keyword evidence="2 7" id="KW-0328">Glycosyltransferase</keyword>
<dbReference type="InterPro" id="IPR055358">
    <property type="entry name" value="CHCR"/>
</dbReference>
<dbReference type="GO" id="GO:0071439">
    <property type="term" value="C:clathrin complex"/>
    <property type="evidence" value="ECO:0007669"/>
    <property type="project" value="TreeGrafter"/>
</dbReference>
<dbReference type="EMBL" id="CAJOBI010003931">
    <property type="protein sequence ID" value="CAF3985125.1"/>
    <property type="molecule type" value="Genomic_DNA"/>
</dbReference>
<keyword evidence="3 7" id="KW-0808">Transferase</keyword>
<dbReference type="Gene3D" id="3.90.176.10">
    <property type="entry name" value="Toxin ADP-ribosyltransferase, Chain A, domain 1"/>
    <property type="match status" value="1"/>
</dbReference>
<dbReference type="Pfam" id="PF00637">
    <property type="entry name" value="Clathrin"/>
    <property type="match status" value="1"/>
</dbReference>
<evidence type="ECO:0000256" key="1">
    <source>
        <dbReference type="ARBA" id="ARBA00009558"/>
    </source>
</evidence>
<evidence type="ECO:0000256" key="4">
    <source>
        <dbReference type="ARBA" id="ARBA00022695"/>
    </source>
</evidence>
<dbReference type="PANTHER" id="PTHR10292:SF1">
    <property type="entry name" value="CLATHRIN HEAVY CHAIN"/>
    <property type="match status" value="1"/>
</dbReference>
<dbReference type="GO" id="GO:0032051">
    <property type="term" value="F:clathrin light chain binding"/>
    <property type="evidence" value="ECO:0007669"/>
    <property type="project" value="TreeGrafter"/>
</dbReference>
<dbReference type="GO" id="GO:0016779">
    <property type="term" value="F:nucleotidyltransferase activity"/>
    <property type="evidence" value="ECO:0007669"/>
    <property type="project" value="UniProtKB-KW"/>
</dbReference>
<dbReference type="PANTHER" id="PTHR10292">
    <property type="entry name" value="CLATHRIN HEAVY CHAIN RELATED"/>
    <property type="match status" value="1"/>
</dbReference>
<reference evidence="8" key="1">
    <citation type="submission" date="2021-02" db="EMBL/GenBank/DDBJ databases">
        <authorList>
            <person name="Nowell W R."/>
        </authorList>
    </citation>
    <scope>NUCLEOTIDE SEQUENCE</scope>
</reference>
<comment type="similarity">
    <text evidence="1 7">Belongs to the Arg-specific ADP-ribosyltransferase family.</text>
</comment>
<dbReference type="GO" id="GO:0006898">
    <property type="term" value="P:receptor-mediated endocytosis"/>
    <property type="evidence" value="ECO:0007669"/>
    <property type="project" value="TreeGrafter"/>
</dbReference>
<evidence type="ECO:0000256" key="7">
    <source>
        <dbReference type="RuleBase" id="RU361228"/>
    </source>
</evidence>
<evidence type="ECO:0000313" key="8">
    <source>
        <dbReference type="EMBL" id="CAF3985125.1"/>
    </source>
</evidence>
<dbReference type="PROSITE" id="PS51996">
    <property type="entry name" value="TR_MART"/>
    <property type="match status" value="1"/>
</dbReference>
<feature type="repeat" description="CHCR" evidence="6">
    <location>
        <begin position="41"/>
        <end position="230"/>
    </location>
</feature>
<dbReference type="EC" id="2.4.2.31" evidence="7"/>
<evidence type="ECO:0000256" key="3">
    <source>
        <dbReference type="ARBA" id="ARBA00022679"/>
    </source>
</evidence>
<name>A0A8S2N2N1_9BILA</name>
<organism evidence="8 9">
    <name type="scientific">Rotaria magnacalcarata</name>
    <dbReference type="NCBI Taxonomy" id="392030"/>
    <lineage>
        <taxon>Eukaryota</taxon>
        <taxon>Metazoa</taxon>
        <taxon>Spiralia</taxon>
        <taxon>Gnathifera</taxon>
        <taxon>Rotifera</taxon>
        <taxon>Eurotatoria</taxon>
        <taxon>Bdelloidea</taxon>
        <taxon>Philodinida</taxon>
        <taxon>Philodinidae</taxon>
        <taxon>Rotaria</taxon>
    </lineage>
</organism>
<dbReference type="GO" id="GO:0045334">
    <property type="term" value="C:clathrin-coated endocytic vesicle"/>
    <property type="evidence" value="ECO:0007669"/>
    <property type="project" value="TreeGrafter"/>
</dbReference>
<accession>A0A8S2N2N1</accession>
<dbReference type="AlphaFoldDB" id="A0A8S2N2N1"/>
<proteinExistence type="inferred from homology"/>
<gene>
    <name evidence="8" type="ORF">SMN809_LOCUS11080</name>
</gene>
<evidence type="ECO:0000256" key="5">
    <source>
        <dbReference type="ARBA" id="ARBA00047597"/>
    </source>
</evidence>
<dbReference type="InterPro" id="IPR016024">
    <property type="entry name" value="ARM-type_fold"/>
</dbReference>
<dbReference type="Proteomes" id="UP000676336">
    <property type="component" value="Unassembled WGS sequence"/>
</dbReference>
<evidence type="ECO:0000256" key="6">
    <source>
        <dbReference type="PROSITE-ProRule" id="PRU01006"/>
    </source>
</evidence>
<evidence type="ECO:0000256" key="2">
    <source>
        <dbReference type="ARBA" id="ARBA00022676"/>
    </source>
</evidence>
<dbReference type="GO" id="GO:0006886">
    <property type="term" value="P:intracellular protein transport"/>
    <property type="evidence" value="ECO:0007669"/>
    <property type="project" value="UniProtKB-UniRule"/>
</dbReference>
<keyword evidence="7" id="KW-0521">NADP</keyword>
<dbReference type="Pfam" id="PF01129">
    <property type="entry name" value="ART"/>
    <property type="match status" value="1"/>
</dbReference>
<keyword evidence="4" id="KW-0548">Nucleotidyltransferase</keyword>